<dbReference type="AlphaFoldDB" id="A0A2I0VN82"/>
<proteinExistence type="predicted"/>
<protein>
    <submittedName>
        <fullName evidence="1">Uncharacterized protein</fullName>
    </submittedName>
</protein>
<accession>A0A2I0VN82</accession>
<keyword evidence="2" id="KW-1185">Reference proteome</keyword>
<sequence length="86" mass="9854">MHAFVARSGKKNHGRGVLERGNLPCTPLLRVVGKAQFSRSFPLNGGDAGRLPKFQVKYYYTWTCFETQKSKSLDSNEKEQWTFKLD</sequence>
<organism evidence="1 2">
    <name type="scientific">Dendrobium catenatum</name>
    <dbReference type="NCBI Taxonomy" id="906689"/>
    <lineage>
        <taxon>Eukaryota</taxon>
        <taxon>Viridiplantae</taxon>
        <taxon>Streptophyta</taxon>
        <taxon>Embryophyta</taxon>
        <taxon>Tracheophyta</taxon>
        <taxon>Spermatophyta</taxon>
        <taxon>Magnoliopsida</taxon>
        <taxon>Liliopsida</taxon>
        <taxon>Asparagales</taxon>
        <taxon>Orchidaceae</taxon>
        <taxon>Epidendroideae</taxon>
        <taxon>Malaxideae</taxon>
        <taxon>Dendrobiinae</taxon>
        <taxon>Dendrobium</taxon>
    </lineage>
</organism>
<evidence type="ECO:0000313" key="2">
    <source>
        <dbReference type="Proteomes" id="UP000233837"/>
    </source>
</evidence>
<reference evidence="1 2" key="1">
    <citation type="journal article" date="2016" name="Sci. Rep.">
        <title>The Dendrobium catenatum Lindl. genome sequence provides insights into polysaccharide synthase, floral development and adaptive evolution.</title>
        <authorList>
            <person name="Zhang G.Q."/>
            <person name="Xu Q."/>
            <person name="Bian C."/>
            <person name="Tsai W.C."/>
            <person name="Yeh C.M."/>
            <person name="Liu K.W."/>
            <person name="Yoshida K."/>
            <person name="Zhang L.S."/>
            <person name="Chang S.B."/>
            <person name="Chen F."/>
            <person name="Shi Y."/>
            <person name="Su Y.Y."/>
            <person name="Zhang Y.Q."/>
            <person name="Chen L.J."/>
            <person name="Yin Y."/>
            <person name="Lin M."/>
            <person name="Huang H."/>
            <person name="Deng H."/>
            <person name="Wang Z.W."/>
            <person name="Zhu S.L."/>
            <person name="Zhao X."/>
            <person name="Deng C."/>
            <person name="Niu S.C."/>
            <person name="Huang J."/>
            <person name="Wang M."/>
            <person name="Liu G.H."/>
            <person name="Yang H.J."/>
            <person name="Xiao X.J."/>
            <person name="Hsiao Y.Y."/>
            <person name="Wu W.L."/>
            <person name="Chen Y.Y."/>
            <person name="Mitsuda N."/>
            <person name="Ohme-Takagi M."/>
            <person name="Luo Y.B."/>
            <person name="Van de Peer Y."/>
            <person name="Liu Z.J."/>
        </authorList>
    </citation>
    <scope>NUCLEOTIDE SEQUENCE [LARGE SCALE GENOMIC DNA]</scope>
    <source>
        <tissue evidence="1">The whole plant</tissue>
    </source>
</reference>
<name>A0A2I0VN82_9ASPA</name>
<evidence type="ECO:0000313" key="1">
    <source>
        <dbReference type="EMBL" id="PKU64853.1"/>
    </source>
</evidence>
<reference evidence="1 2" key="2">
    <citation type="journal article" date="2017" name="Nature">
        <title>The Apostasia genome and the evolution of orchids.</title>
        <authorList>
            <person name="Zhang G.Q."/>
            <person name="Liu K.W."/>
            <person name="Li Z."/>
            <person name="Lohaus R."/>
            <person name="Hsiao Y.Y."/>
            <person name="Niu S.C."/>
            <person name="Wang J.Y."/>
            <person name="Lin Y.C."/>
            <person name="Xu Q."/>
            <person name="Chen L.J."/>
            <person name="Yoshida K."/>
            <person name="Fujiwara S."/>
            <person name="Wang Z.W."/>
            <person name="Zhang Y.Q."/>
            <person name="Mitsuda N."/>
            <person name="Wang M."/>
            <person name="Liu G.H."/>
            <person name="Pecoraro L."/>
            <person name="Huang H.X."/>
            <person name="Xiao X.J."/>
            <person name="Lin M."/>
            <person name="Wu X.Y."/>
            <person name="Wu W.L."/>
            <person name="Chen Y.Y."/>
            <person name="Chang S.B."/>
            <person name="Sakamoto S."/>
            <person name="Ohme-Takagi M."/>
            <person name="Yagi M."/>
            <person name="Zeng S.J."/>
            <person name="Shen C.Y."/>
            <person name="Yeh C.M."/>
            <person name="Luo Y.B."/>
            <person name="Tsai W.C."/>
            <person name="Van de Peer Y."/>
            <person name="Liu Z.J."/>
        </authorList>
    </citation>
    <scope>NUCLEOTIDE SEQUENCE [LARGE SCALE GENOMIC DNA]</scope>
    <source>
        <tissue evidence="1">The whole plant</tissue>
    </source>
</reference>
<dbReference type="Proteomes" id="UP000233837">
    <property type="component" value="Unassembled WGS sequence"/>
</dbReference>
<dbReference type="EMBL" id="KZ503392">
    <property type="protein sequence ID" value="PKU64853.1"/>
    <property type="molecule type" value="Genomic_DNA"/>
</dbReference>
<gene>
    <name evidence="1" type="ORF">MA16_Dca027882</name>
</gene>